<feature type="domain" description="Alliinase EGF-like" evidence="7">
    <location>
        <begin position="37"/>
        <end position="92"/>
    </location>
</feature>
<dbReference type="SUPFAM" id="SSF53383">
    <property type="entry name" value="PLP-dependent transferases"/>
    <property type="match status" value="1"/>
</dbReference>
<dbReference type="InterPro" id="IPR015421">
    <property type="entry name" value="PyrdxlP-dep_Trfase_major"/>
</dbReference>
<reference evidence="9 10" key="1">
    <citation type="journal article" date="2020" name="Nat. Commun.">
        <title>Genome of Tripterygium wilfordii and identification of cytochrome P450 involved in triptolide biosynthesis.</title>
        <authorList>
            <person name="Tu L."/>
            <person name="Su P."/>
            <person name="Zhang Z."/>
            <person name="Gao L."/>
            <person name="Wang J."/>
            <person name="Hu T."/>
            <person name="Zhou J."/>
            <person name="Zhang Y."/>
            <person name="Zhao Y."/>
            <person name="Liu Y."/>
            <person name="Song Y."/>
            <person name="Tong Y."/>
            <person name="Lu Y."/>
            <person name="Yang J."/>
            <person name="Xu C."/>
            <person name="Jia M."/>
            <person name="Peters R.J."/>
            <person name="Huang L."/>
            <person name="Gao W."/>
        </authorList>
    </citation>
    <scope>NUCLEOTIDE SEQUENCE [LARGE SCALE GENOMIC DNA]</scope>
    <source>
        <strain evidence="10">cv. XIE 37</strain>
        <tissue evidence="9">Leaf</tissue>
    </source>
</reference>
<keyword evidence="5" id="KW-0663">Pyridoxal phosphate</keyword>
<keyword evidence="6" id="KW-0812">Transmembrane</keyword>
<name>A0A7J7CMS0_TRIWF</name>
<dbReference type="Gene3D" id="3.40.640.10">
    <property type="entry name" value="Type I PLP-dependent aspartate aminotransferase-like (Major domain)"/>
    <property type="match status" value="1"/>
</dbReference>
<dbReference type="EMBL" id="JAAARO010000015">
    <property type="protein sequence ID" value="KAF5735331.1"/>
    <property type="molecule type" value="Genomic_DNA"/>
</dbReference>
<evidence type="ECO:0000259" key="7">
    <source>
        <dbReference type="Pfam" id="PF04863"/>
    </source>
</evidence>
<dbReference type="Pfam" id="PF04863">
    <property type="entry name" value="EGF_alliinase"/>
    <property type="match status" value="1"/>
</dbReference>
<keyword evidence="4" id="KW-0032">Aminotransferase</keyword>
<keyword evidence="4" id="KW-0808">Transferase</keyword>
<dbReference type="InterPro" id="IPR050478">
    <property type="entry name" value="Ethylene_sulfur-biosynth"/>
</dbReference>
<dbReference type="InterPro" id="IPR015424">
    <property type="entry name" value="PyrdxlP-dep_Trfase"/>
</dbReference>
<feature type="domain" description="Alliinase C-terminal" evidence="8">
    <location>
        <begin position="94"/>
        <end position="450"/>
    </location>
</feature>
<keyword evidence="6" id="KW-1133">Transmembrane helix</keyword>
<evidence type="ECO:0000256" key="3">
    <source>
        <dbReference type="ARBA" id="ARBA00011738"/>
    </source>
</evidence>
<dbReference type="OrthoDB" id="2020362at2759"/>
<dbReference type="Proteomes" id="UP000593562">
    <property type="component" value="Unassembled WGS sequence"/>
</dbReference>
<dbReference type="GO" id="GO:0016846">
    <property type="term" value="F:carbon-sulfur lyase activity"/>
    <property type="evidence" value="ECO:0007669"/>
    <property type="project" value="InterPro"/>
</dbReference>
<proteinExistence type="inferred from homology"/>
<dbReference type="InterPro" id="IPR037029">
    <property type="entry name" value="Alliinase_N_sf"/>
</dbReference>
<organism evidence="9 10">
    <name type="scientific">Tripterygium wilfordii</name>
    <name type="common">Thunder God vine</name>
    <dbReference type="NCBI Taxonomy" id="458696"/>
    <lineage>
        <taxon>Eukaryota</taxon>
        <taxon>Viridiplantae</taxon>
        <taxon>Streptophyta</taxon>
        <taxon>Embryophyta</taxon>
        <taxon>Tracheophyta</taxon>
        <taxon>Spermatophyta</taxon>
        <taxon>Magnoliopsida</taxon>
        <taxon>eudicotyledons</taxon>
        <taxon>Gunneridae</taxon>
        <taxon>Pentapetalae</taxon>
        <taxon>rosids</taxon>
        <taxon>fabids</taxon>
        <taxon>Celastrales</taxon>
        <taxon>Celastraceae</taxon>
        <taxon>Tripterygium</taxon>
    </lineage>
</organism>
<dbReference type="PANTHER" id="PTHR43795">
    <property type="entry name" value="BIFUNCTIONAL ASPARTATE AMINOTRANSFERASE AND GLUTAMATE/ASPARTATE-PREPHENATE AMINOTRANSFERASE-RELATED"/>
    <property type="match status" value="1"/>
</dbReference>
<comment type="cofactor">
    <cofactor evidence="1">
        <name>pyridoxal 5'-phosphate</name>
        <dbReference type="ChEBI" id="CHEBI:597326"/>
    </cofactor>
</comment>
<keyword evidence="6" id="KW-0472">Membrane</keyword>
<feature type="transmembrane region" description="Helical" evidence="6">
    <location>
        <begin position="12"/>
        <end position="34"/>
    </location>
</feature>
<dbReference type="InParanoid" id="A0A7J7CMS0"/>
<comment type="similarity">
    <text evidence="2">Belongs to the alliinase family.</text>
</comment>
<dbReference type="InterPro" id="IPR006947">
    <property type="entry name" value="EGF_alliinase"/>
</dbReference>
<sequence length="459" mass="51031">MAKNLSSKHMVCLVSSIILNILSIINLYVGGGGWDLSWTRRAATEAEAVAAVYCSGHGRAYLDGLVLDGNLPVCECNSCYGGSDCSQFNLTCIADANGGDPYFLEPFWMQKAASSAVVVAGWHRMGYSYHDKSTISAELERHIRKLHALVGNAVTDGRHILFGAGSTQVLMAAVYALSPLNSSSSPARVVVSIPFYNLYQLQTEVSNSVQFKFEGDTSSWMNYSDYANANFIEFVTAPNNPDGKLNKAVLHSFYTKAIHDRAYYWPHYTGIPAPADDDLMIFTISKLTGHAGSRFGWAVVKDKAVYERMARYMELNTMGVSRDTQLRALKLLKVVLEGGARDLFNFGHETMSSRWVKIRKTVSMSKRFSLQEIPPENCTYFNKIREASPAYAWLKCEREEDKNCYTVLEAANIIGRAGKAFGAEDRYVRLSLLRSQDDFDVTLQHLNKLVLEEGGSKTI</sequence>
<protein>
    <submittedName>
        <fullName evidence="9">Putative Alliin lyase</fullName>
    </submittedName>
</protein>
<accession>A0A7J7CMS0</accession>
<evidence type="ECO:0000256" key="6">
    <source>
        <dbReference type="SAM" id="Phobius"/>
    </source>
</evidence>
<dbReference type="GO" id="GO:0006520">
    <property type="term" value="P:amino acid metabolic process"/>
    <property type="evidence" value="ECO:0007669"/>
    <property type="project" value="TreeGrafter"/>
</dbReference>
<gene>
    <name evidence="9" type="ORF">HS088_TW15G00833</name>
</gene>
<evidence type="ECO:0000256" key="1">
    <source>
        <dbReference type="ARBA" id="ARBA00001933"/>
    </source>
</evidence>
<dbReference type="FunCoup" id="A0A7J7CMS0">
    <property type="interactions" value="306"/>
</dbReference>
<evidence type="ECO:0000256" key="2">
    <source>
        <dbReference type="ARBA" id="ARBA00006312"/>
    </source>
</evidence>
<evidence type="ECO:0000313" key="10">
    <source>
        <dbReference type="Proteomes" id="UP000593562"/>
    </source>
</evidence>
<dbReference type="AlphaFoldDB" id="A0A7J7CMS0"/>
<dbReference type="InterPro" id="IPR015422">
    <property type="entry name" value="PyrdxlP-dep_Trfase_small"/>
</dbReference>
<evidence type="ECO:0000259" key="8">
    <source>
        <dbReference type="Pfam" id="PF04864"/>
    </source>
</evidence>
<dbReference type="InterPro" id="IPR006948">
    <property type="entry name" value="Alliinase_C"/>
</dbReference>
<evidence type="ECO:0000256" key="4">
    <source>
        <dbReference type="ARBA" id="ARBA00022576"/>
    </source>
</evidence>
<comment type="caution">
    <text evidence="9">The sequence shown here is derived from an EMBL/GenBank/DDBJ whole genome shotgun (WGS) entry which is preliminary data.</text>
</comment>
<dbReference type="PANTHER" id="PTHR43795:SF20">
    <property type="entry name" value="TRYPTOPHAN AMINOTRANSFERASE-RELATED PROTEIN 3"/>
    <property type="match status" value="1"/>
</dbReference>
<keyword evidence="10" id="KW-1185">Reference proteome</keyword>
<dbReference type="Gene3D" id="2.10.25.30">
    <property type="entry name" value="EGF-like, alliinase"/>
    <property type="match status" value="1"/>
</dbReference>
<evidence type="ECO:0000256" key="5">
    <source>
        <dbReference type="ARBA" id="ARBA00022898"/>
    </source>
</evidence>
<evidence type="ECO:0000313" key="9">
    <source>
        <dbReference type="EMBL" id="KAF5735331.1"/>
    </source>
</evidence>
<keyword evidence="9" id="KW-0456">Lyase</keyword>
<comment type="subunit">
    <text evidence="3">Homodimer.</text>
</comment>
<dbReference type="Pfam" id="PF04864">
    <property type="entry name" value="Alliinase_C"/>
    <property type="match status" value="1"/>
</dbReference>
<dbReference type="Gene3D" id="3.90.1150.10">
    <property type="entry name" value="Aspartate Aminotransferase, domain 1"/>
    <property type="match status" value="1"/>
</dbReference>
<dbReference type="GO" id="GO:0008483">
    <property type="term" value="F:transaminase activity"/>
    <property type="evidence" value="ECO:0007669"/>
    <property type="project" value="UniProtKB-KW"/>
</dbReference>